<dbReference type="Gene3D" id="3.30.460.40">
    <property type="match status" value="1"/>
</dbReference>
<evidence type="ECO:0000313" key="2">
    <source>
        <dbReference type="Proteomes" id="UP000095558"/>
    </source>
</evidence>
<evidence type="ECO:0000313" key="1">
    <source>
        <dbReference type="EMBL" id="CUO90791.1"/>
    </source>
</evidence>
<gene>
    <name evidence="1" type="ORF">ERS852470_03685</name>
</gene>
<dbReference type="AlphaFoldDB" id="A0A174IWM8"/>
<dbReference type="InterPro" id="IPR039498">
    <property type="entry name" value="NTP_transf_5"/>
</dbReference>
<dbReference type="Pfam" id="PF14907">
    <property type="entry name" value="NTP_transf_5"/>
    <property type="match status" value="1"/>
</dbReference>
<sequence>MCKINDQVISILNDIIYTHNLDPSKYKEVEWRELFESAEKKGLLPIIFREVSNSKILSTIDKTIINEFKNKSVVIEKENKKNLKKYMLVVNELKKTNIKFILTGSLISRELYLRPETRSIENVDILISENDLNNVDNLFKSLGYVRFPQEVNKNDVIFVNKNITVRVRWTLINDSFIEMKKLSFKEGLLKESIEMEFENINILVTSLEDTLINLCLDISDQVYHDELDLREILDLVLLVEKCESKIDWKSFLNKSKKCGIYRFVIAIFTVGNRVFNMTIPNLVNKQEKIEDRYIELLINELKNEFVDNDFANDRVQINILNKTVNVIREVFKNLISNKGDSKSENYRDELLRELGL</sequence>
<dbReference type="EMBL" id="CYZV01000084">
    <property type="protein sequence ID" value="CUO90791.1"/>
    <property type="molecule type" value="Genomic_DNA"/>
</dbReference>
<protein>
    <recommendedName>
        <fullName evidence="3">Nucleotidyltransferase family protein</fullName>
    </recommendedName>
</protein>
<accession>A0A174IWM8</accession>
<dbReference type="SUPFAM" id="SSF81301">
    <property type="entry name" value="Nucleotidyltransferase"/>
    <property type="match status" value="1"/>
</dbReference>
<dbReference type="InterPro" id="IPR043519">
    <property type="entry name" value="NT_sf"/>
</dbReference>
<proteinExistence type="predicted"/>
<reference evidence="1 2" key="1">
    <citation type="submission" date="2015-09" db="EMBL/GenBank/DDBJ databases">
        <authorList>
            <consortium name="Pathogen Informatics"/>
        </authorList>
    </citation>
    <scope>NUCLEOTIDE SEQUENCE [LARGE SCALE GENOMIC DNA]</scope>
    <source>
        <strain evidence="1 2">2789STDY5834855</strain>
    </source>
</reference>
<dbReference type="Proteomes" id="UP000095558">
    <property type="component" value="Unassembled WGS sequence"/>
</dbReference>
<evidence type="ECO:0008006" key="3">
    <source>
        <dbReference type="Google" id="ProtNLM"/>
    </source>
</evidence>
<organism evidence="1 2">
    <name type="scientific">Clostridium disporicum</name>
    <dbReference type="NCBI Taxonomy" id="84024"/>
    <lineage>
        <taxon>Bacteria</taxon>
        <taxon>Bacillati</taxon>
        <taxon>Bacillota</taxon>
        <taxon>Clostridia</taxon>
        <taxon>Eubacteriales</taxon>
        <taxon>Clostridiaceae</taxon>
        <taxon>Clostridium</taxon>
    </lineage>
</organism>
<dbReference type="RefSeq" id="WP_055278019.1">
    <property type="nucleotide sequence ID" value="NZ_CYZV01000084.1"/>
</dbReference>
<name>A0A174IWM8_9CLOT</name>